<dbReference type="InterPro" id="IPR050555">
    <property type="entry name" value="Bact_Solute-Bind_Prot2"/>
</dbReference>
<dbReference type="InterPro" id="IPR025997">
    <property type="entry name" value="SBP_2_dom"/>
</dbReference>
<dbReference type="SUPFAM" id="SSF53822">
    <property type="entry name" value="Periplasmic binding protein-like I"/>
    <property type="match status" value="1"/>
</dbReference>
<dbReference type="PROSITE" id="PS51257">
    <property type="entry name" value="PROKAR_LIPOPROTEIN"/>
    <property type="match status" value="1"/>
</dbReference>
<evidence type="ECO:0000256" key="2">
    <source>
        <dbReference type="ARBA" id="ARBA00007639"/>
    </source>
</evidence>
<keyword evidence="5" id="KW-1185">Reference proteome</keyword>
<sequence>MRFGQSQRTLAALAVGGLLLAGCTTGEPTGGDAGGQSPEALGSGPLTFAVVTHSKPGDTFWDVVKSGAEQAGTDLGVTVNYAGDPDPAQQSQLIDNQVAQGVDGIIVSMANPEGVRSGVEAAVDAGIPVVTINSGLEQSQEYGAITHVGQGERLAGEAAGERLDESGAAKAICVIHEAGNVGLEDRCAGAAKTFGGEMENLQVDVSNAADARTTIQNKLISDTDVDAVLTLNPGIATAAVGAAADADSDAAIATFDVSADITKALTDGTVLFAIDQQPYVQGYLPVTLLALKARNGNDVGGGQPVYSGPAFITKENAEQVQAFADQGTR</sequence>
<dbReference type="GO" id="GO:0030246">
    <property type="term" value="F:carbohydrate binding"/>
    <property type="evidence" value="ECO:0007669"/>
    <property type="project" value="TreeGrafter"/>
</dbReference>
<dbReference type="AlphaFoldDB" id="A0A9W6UIJ4"/>
<organism evidence="4 5">
    <name type="scientific">Nocardiopsis ansamitocini</name>
    <dbReference type="NCBI Taxonomy" id="1670832"/>
    <lineage>
        <taxon>Bacteria</taxon>
        <taxon>Bacillati</taxon>
        <taxon>Actinomycetota</taxon>
        <taxon>Actinomycetes</taxon>
        <taxon>Streptosporangiales</taxon>
        <taxon>Nocardiopsidaceae</taxon>
        <taxon>Nocardiopsis</taxon>
    </lineage>
</organism>
<dbReference type="PANTHER" id="PTHR30036:SF7">
    <property type="entry name" value="ABC TRANSPORTER PERIPLASMIC-BINDING PROTEIN YPHF"/>
    <property type="match status" value="1"/>
</dbReference>
<dbReference type="EMBL" id="BSQG01000002">
    <property type="protein sequence ID" value="GLU47493.1"/>
    <property type="molecule type" value="Genomic_DNA"/>
</dbReference>
<dbReference type="Pfam" id="PF13407">
    <property type="entry name" value="Peripla_BP_4"/>
    <property type="match status" value="1"/>
</dbReference>
<evidence type="ECO:0000256" key="1">
    <source>
        <dbReference type="ARBA" id="ARBA00004196"/>
    </source>
</evidence>
<comment type="caution">
    <text evidence="4">The sequence shown here is derived from an EMBL/GenBank/DDBJ whole genome shotgun (WGS) entry which is preliminary data.</text>
</comment>
<comment type="subcellular location">
    <subcellularLocation>
        <location evidence="1">Cell envelope</location>
    </subcellularLocation>
</comment>
<dbReference type="RefSeq" id="WP_285758591.1">
    <property type="nucleotide sequence ID" value="NZ_BSQG01000002.1"/>
</dbReference>
<proteinExistence type="inferred from homology"/>
<feature type="domain" description="Periplasmic binding protein" evidence="3">
    <location>
        <begin position="48"/>
        <end position="294"/>
    </location>
</feature>
<evidence type="ECO:0000259" key="3">
    <source>
        <dbReference type="Pfam" id="PF13407"/>
    </source>
</evidence>
<dbReference type="PANTHER" id="PTHR30036">
    <property type="entry name" value="D-XYLOSE-BINDING PERIPLASMIC PROTEIN"/>
    <property type="match status" value="1"/>
</dbReference>
<protein>
    <submittedName>
        <fullName evidence="4">Sugar ABC transporter substrate-binding protein</fullName>
    </submittedName>
</protein>
<comment type="similarity">
    <text evidence="2">Belongs to the bacterial solute-binding protein 2 family.</text>
</comment>
<reference evidence="4" key="1">
    <citation type="submission" date="2023-02" db="EMBL/GenBank/DDBJ databases">
        <title>Nocardiopsis ansamitocini NBRC 112285.</title>
        <authorList>
            <person name="Ichikawa N."/>
            <person name="Sato H."/>
            <person name="Tonouchi N."/>
        </authorList>
    </citation>
    <scope>NUCLEOTIDE SEQUENCE</scope>
    <source>
        <strain evidence="4">NBRC 112285</strain>
    </source>
</reference>
<dbReference type="Proteomes" id="UP001165092">
    <property type="component" value="Unassembled WGS sequence"/>
</dbReference>
<dbReference type="GO" id="GO:0030288">
    <property type="term" value="C:outer membrane-bounded periplasmic space"/>
    <property type="evidence" value="ECO:0007669"/>
    <property type="project" value="TreeGrafter"/>
</dbReference>
<name>A0A9W6UIJ4_9ACTN</name>
<dbReference type="InterPro" id="IPR028082">
    <property type="entry name" value="Peripla_BP_I"/>
</dbReference>
<evidence type="ECO:0000313" key="4">
    <source>
        <dbReference type="EMBL" id="GLU47493.1"/>
    </source>
</evidence>
<gene>
    <name evidence="4" type="ORF">Nans01_18440</name>
</gene>
<dbReference type="Gene3D" id="3.40.50.2300">
    <property type="match status" value="2"/>
</dbReference>
<accession>A0A9W6UIJ4</accession>
<evidence type="ECO:0000313" key="5">
    <source>
        <dbReference type="Proteomes" id="UP001165092"/>
    </source>
</evidence>